<dbReference type="OrthoDB" id="8444043at2"/>
<name>A0A1Y0XZK3_ACEPA</name>
<dbReference type="EMBL" id="CP021509">
    <property type="protein sequence ID" value="ARW48358.1"/>
    <property type="molecule type" value="Genomic_DNA"/>
</dbReference>
<accession>A0A1Y0XZK3</accession>
<evidence type="ECO:0008006" key="3">
    <source>
        <dbReference type="Google" id="ProtNLM"/>
    </source>
</evidence>
<dbReference type="Proteomes" id="UP000196205">
    <property type="component" value="Chromosome"/>
</dbReference>
<evidence type="ECO:0000313" key="1">
    <source>
        <dbReference type="EMBL" id="ARW48358.1"/>
    </source>
</evidence>
<proteinExistence type="predicted"/>
<protein>
    <recommendedName>
        <fullName evidence="3">Polysaccharide pyruvyl transferase domain-containing protein</fullName>
    </recommendedName>
</protein>
<gene>
    <name evidence="1" type="ORF">S1001342_02045</name>
</gene>
<reference evidence="1 2" key="1">
    <citation type="submission" date="2017-05" db="EMBL/GenBank/DDBJ databases">
        <title>Genome sequence of Acetobacter pasteurianus subsp. pasteurianus strain SRCM101342.</title>
        <authorList>
            <person name="Cho S.H."/>
        </authorList>
    </citation>
    <scope>NUCLEOTIDE SEQUENCE [LARGE SCALE GENOMIC DNA]</scope>
    <source>
        <strain evidence="1 2">SRCM101342</strain>
    </source>
</reference>
<dbReference type="RefSeq" id="WP_087651884.1">
    <property type="nucleotide sequence ID" value="NZ_CP021509.1"/>
</dbReference>
<sequence>MFAKTKGENVDTERYLIGAIGGPNFGDEAILKIWTLYYRTQFEGRLICDGFRNPCLTFDLGSDVQSAPLHLSIWQALTDLKTIYSNKGSITFEDIDLVLKPFEETNIESIHFVGGGYINALWPINYALLGLARFAGWKLKVPVIATGQGLLPALQTEHNELRTLFGSLEKIDTREPYSEEVSGSPTCTGDDAILYFAGDESVYSFHYSQPFIGLSLQNHLFSGLSVIGGFFTDEALTAMKKAGFGKILIFEAAPEDIHQLDRSFLEKSYRYGIYVEFVSTFSMLEKGLPYHPDSFVFTSRYHVHFFYAMMGIGGVALYENDYYKIKHAGITAMGSLWPVMKADDLNIPQAIKEISKGSIAVIPEKKSAFIERKKGLCTNMENIRAKPPENQETILKIMNYVLGL</sequence>
<organism evidence="1 2">
    <name type="scientific">Acetobacter pasteurianus subsp. pasteurianus</name>
    <dbReference type="NCBI Taxonomy" id="481145"/>
    <lineage>
        <taxon>Bacteria</taxon>
        <taxon>Pseudomonadati</taxon>
        <taxon>Pseudomonadota</taxon>
        <taxon>Alphaproteobacteria</taxon>
        <taxon>Acetobacterales</taxon>
        <taxon>Acetobacteraceae</taxon>
        <taxon>Acetobacter</taxon>
    </lineage>
</organism>
<evidence type="ECO:0000313" key="2">
    <source>
        <dbReference type="Proteomes" id="UP000196205"/>
    </source>
</evidence>
<dbReference type="AlphaFoldDB" id="A0A1Y0XZK3"/>